<dbReference type="EC" id="6.1.1.4" evidence="2"/>
<feature type="region of interest" description="Disordered" evidence="11">
    <location>
        <begin position="1104"/>
        <end position="1125"/>
    </location>
</feature>
<evidence type="ECO:0000256" key="5">
    <source>
        <dbReference type="ARBA" id="ARBA00022840"/>
    </source>
</evidence>
<dbReference type="Gene3D" id="3.90.740.10">
    <property type="entry name" value="Valyl/Leucyl/Isoleucyl-tRNA synthetase, editing domain"/>
    <property type="match status" value="1"/>
</dbReference>
<dbReference type="PANTHER" id="PTHR45794:SF1">
    <property type="entry name" value="LEUCINE--TRNA LIGASE, CYTOPLASMIC"/>
    <property type="match status" value="1"/>
</dbReference>
<dbReference type="GeneID" id="87837938"/>
<feature type="domain" description="Methionyl/Valyl/Leucyl/Isoleucyl-tRNA synthetase anticodon-binding" evidence="12">
    <location>
        <begin position="854"/>
        <end position="964"/>
    </location>
</feature>
<comment type="catalytic activity">
    <reaction evidence="9">
        <text>tRNA(Leu) + L-leucine + ATP = L-leucyl-tRNA(Leu) + AMP + diphosphate</text>
        <dbReference type="Rhea" id="RHEA:11688"/>
        <dbReference type="Rhea" id="RHEA-COMP:9613"/>
        <dbReference type="Rhea" id="RHEA-COMP:9622"/>
        <dbReference type="ChEBI" id="CHEBI:30616"/>
        <dbReference type="ChEBI" id="CHEBI:33019"/>
        <dbReference type="ChEBI" id="CHEBI:57427"/>
        <dbReference type="ChEBI" id="CHEBI:78442"/>
        <dbReference type="ChEBI" id="CHEBI:78494"/>
        <dbReference type="ChEBI" id="CHEBI:456215"/>
        <dbReference type="EC" id="6.1.1.4"/>
    </reaction>
</comment>
<dbReference type="GO" id="GO:0006429">
    <property type="term" value="P:leucyl-tRNA aminoacylation"/>
    <property type="evidence" value="ECO:0007669"/>
    <property type="project" value="InterPro"/>
</dbReference>
<dbReference type="InterPro" id="IPR009008">
    <property type="entry name" value="Val/Leu/Ile-tRNA-synth_edit"/>
</dbReference>
<dbReference type="InterPro" id="IPR013155">
    <property type="entry name" value="M/V/L/I-tRNA-synth_anticd-bd"/>
</dbReference>
<dbReference type="EMBL" id="JAUEPN010000011">
    <property type="protein sequence ID" value="KAK3290923.1"/>
    <property type="molecule type" value="Genomic_DNA"/>
</dbReference>
<keyword evidence="3 10" id="KW-0436">Ligase</keyword>
<dbReference type="Pfam" id="PF08264">
    <property type="entry name" value="Anticodon_1"/>
    <property type="match status" value="1"/>
</dbReference>
<keyword evidence="15" id="KW-1185">Reference proteome</keyword>
<dbReference type="Proteomes" id="UP001278766">
    <property type="component" value="Unassembled WGS sequence"/>
</dbReference>
<dbReference type="InterPro" id="IPR015413">
    <property type="entry name" value="Methionyl/Leucyl_tRNA_Synth"/>
</dbReference>
<dbReference type="PANTHER" id="PTHR45794">
    <property type="entry name" value="LEUCYL-TRNA SYNTHETASE"/>
    <property type="match status" value="1"/>
</dbReference>
<protein>
    <recommendedName>
        <fullName evidence="2">leucine--tRNA ligase</fullName>
        <ecNumber evidence="2">6.1.1.4</ecNumber>
    </recommendedName>
    <alternativeName>
        <fullName evidence="8">Leucyl-tRNA synthetase</fullName>
    </alternativeName>
</protein>
<evidence type="ECO:0000256" key="9">
    <source>
        <dbReference type="ARBA" id="ARBA00047469"/>
    </source>
</evidence>
<evidence type="ECO:0000256" key="7">
    <source>
        <dbReference type="ARBA" id="ARBA00023146"/>
    </source>
</evidence>
<evidence type="ECO:0000259" key="12">
    <source>
        <dbReference type="Pfam" id="PF08264"/>
    </source>
</evidence>
<dbReference type="SUPFAM" id="SSF50677">
    <property type="entry name" value="ValRS/IleRS/LeuRS editing domain"/>
    <property type="match status" value="1"/>
</dbReference>
<evidence type="ECO:0000256" key="3">
    <source>
        <dbReference type="ARBA" id="ARBA00022598"/>
    </source>
</evidence>
<evidence type="ECO:0000256" key="10">
    <source>
        <dbReference type="RuleBase" id="RU363039"/>
    </source>
</evidence>
<name>A0AAE0H6M1_9PEZI</name>
<feature type="domain" description="Methionyl/Leucyl tRNA synthetase" evidence="13">
    <location>
        <begin position="75"/>
        <end position="129"/>
    </location>
</feature>
<evidence type="ECO:0000256" key="2">
    <source>
        <dbReference type="ARBA" id="ARBA00013164"/>
    </source>
</evidence>
<evidence type="ECO:0000259" key="13">
    <source>
        <dbReference type="Pfam" id="PF09334"/>
    </source>
</evidence>
<dbReference type="GO" id="GO:0004823">
    <property type="term" value="F:leucine-tRNA ligase activity"/>
    <property type="evidence" value="ECO:0007669"/>
    <property type="project" value="UniProtKB-EC"/>
</dbReference>
<dbReference type="AlphaFoldDB" id="A0AAE0H6M1"/>
<dbReference type="Pfam" id="PF09334">
    <property type="entry name" value="tRNA-synt_1g"/>
    <property type="match status" value="2"/>
</dbReference>
<evidence type="ECO:0000313" key="14">
    <source>
        <dbReference type="EMBL" id="KAK3290923.1"/>
    </source>
</evidence>
<dbReference type="InterPro" id="IPR009080">
    <property type="entry name" value="tRNAsynth_Ia_anticodon-bd"/>
</dbReference>
<keyword evidence="6 10" id="KW-0648">Protein biosynthesis</keyword>
<accession>A0AAE0H6M1</accession>
<evidence type="ECO:0000256" key="1">
    <source>
        <dbReference type="ARBA" id="ARBA00005594"/>
    </source>
</evidence>
<evidence type="ECO:0000313" key="15">
    <source>
        <dbReference type="Proteomes" id="UP001278766"/>
    </source>
</evidence>
<dbReference type="FunFam" id="3.90.740.10:FF:000001">
    <property type="entry name" value="Leucine--tRNA ligase, cytoplasmic"/>
    <property type="match status" value="1"/>
</dbReference>
<proteinExistence type="inferred from homology"/>
<dbReference type="SUPFAM" id="SSF47323">
    <property type="entry name" value="Anticodon-binding domain of a subclass of class I aminoacyl-tRNA synthetases"/>
    <property type="match status" value="1"/>
</dbReference>
<keyword evidence="5 10" id="KW-0067">ATP-binding</keyword>
<evidence type="ECO:0000256" key="11">
    <source>
        <dbReference type="SAM" id="MobiDB-lite"/>
    </source>
</evidence>
<keyword evidence="7 10" id="KW-0030">Aminoacyl-tRNA synthetase</keyword>
<reference evidence="14" key="1">
    <citation type="journal article" date="2023" name="Mol. Phylogenet. Evol.">
        <title>Genome-scale phylogeny and comparative genomics of the fungal order Sordariales.</title>
        <authorList>
            <person name="Hensen N."/>
            <person name="Bonometti L."/>
            <person name="Westerberg I."/>
            <person name="Brannstrom I.O."/>
            <person name="Guillou S."/>
            <person name="Cros-Aarteil S."/>
            <person name="Calhoun S."/>
            <person name="Haridas S."/>
            <person name="Kuo A."/>
            <person name="Mondo S."/>
            <person name="Pangilinan J."/>
            <person name="Riley R."/>
            <person name="LaButti K."/>
            <person name="Andreopoulos B."/>
            <person name="Lipzen A."/>
            <person name="Chen C."/>
            <person name="Yan M."/>
            <person name="Daum C."/>
            <person name="Ng V."/>
            <person name="Clum A."/>
            <person name="Steindorff A."/>
            <person name="Ohm R.A."/>
            <person name="Martin F."/>
            <person name="Silar P."/>
            <person name="Natvig D.O."/>
            <person name="Lalanne C."/>
            <person name="Gautier V."/>
            <person name="Ament-Velasquez S.L."/>
            <person name="Kruys A."/>
            <person name="Hutchinson M.I."/>
            <person name="Powell A.J."/>
            <person name="Barry K."/>
            <person name="Miller A.N."/>
            <person name="Grigoriev I.V."/>
            <person name="Debuchy R."/>
            <person name="Gladieux P."/>
            <person name="Hiltunen Thoren M."/>
            <person name="Johannesson H."/>
        </authorList>
    </citation>
    <scope>NUCLEOTIDE SEQUENCE</scope>
    <source>
        <strain evidence="14">CBS 168.71</strain>
    </source>
</reference>
<evidence type="ECO:0000256" key="6">
    <source>
        <dbReference type="ARBA" id="ARBA00022917"/>
    </source>
</evidence>
<comment type="caution">
    <text evidence="14">The sequence shown here is derived from an EMBL/GenBank/DDBJ whole genome shotgun (WGS) entry which is preliminary data.</text>
</comment>
<organism evidence="14 15">
    <name type="scientific">Chaetomium fimeti</name>
    <dbReference type="NCBI Taxonomy" id="1854472"/>
    <lineage>
        <taxon>Eukaryota</taxon>
        <taxon>Fungi</taxon>
        <taxon>Dikarya</taxon>
        <taxon>Ascomycota</taxon>
        <taxon>Pezizomycotina</taxon>
        <taxon>Sordariomycetes</taxon>
        <taxon>Sordariomycetidae</taxon>
        <taxon>Sordariales</taxon>
        <taxon>Chaetomiaceae</taxon>
        <taxon>Chaetomium</taxon>
    </lineage>
</organism>
<comment type="similarity">
    <text evidence="1 10">Belongs to the class-I aminoacyl-tRNA synthetase family.</text>
</comment>
<dbReference type="GO" id="GO:0002161">
    <property type="term" value="F:aminoacyl-tRNA deacylase activity"/>
    <property type="evidence" value="ECO:0007669"/>
    <property type="project" value="InterPro"/>
</dbReference>
<gene>
    <name evidence="14" type="ORF">B0H64DRAFT_331292</name>
</gene>
<dbReference type="InterPro" id="IPR004493">
    <property type="entry name" value="Leu-tRNA-synth_Ia_arc/euk"/>
</dbReference>
<dbReference type="Gene3D" id="3.40.50.620">
    <property type="entry name" value="HUPs"/>
    <property type="match status" value="1"/>
</dbReference>
<keyword evidence="4 10" id="KW-0547">Nucleotide-binding</keyword>
<dbReference type="SUPFAM" id="SSF52374">
    <property type="entry name" value="Nucleotidylyl transferase"/>
    <property type="match status" value="1"/>
</dbReference>
<feature type="domain" description="Methionyl/Leucyl tRNA synthetase" evidence="13">
    <location>
        <begin position="707"/>
        <end position="800"/>
    </location>
</feature>
<reference evidence="14" key="2">
    <citation type="submission" date="2023-06" db="EMBL/GenBank/DDBJ databases">
        <authorList>
            <consortium name="Lawrence Berkeley National Laboratory"/>
            <person name="Haridas S."/>
            <person name="Hensen N."/>
            <person name="Bonometti L."/>
            <person name="Westerberg I."/>
            <person name="Brannstrom I.O."/>
            <person name="Guillou S."/>
            <person name="Cros-Aarteil S."/>
            <person name="Calhoun S."/>
            <person name="Kuo A."/>
            <person name="Mondo S."/>
            <person name="Pangilinan J."/>
            <person name="Riley R."/>
            <person name="Labutti K."/>
            <person name="Andreopoulos B."/>
            <person name="Lipzen A."/>
            <person name="Chen C."/>
            <person name="Yanf M."/>
            <person name="Daum C."/>
            <person name="Ng V."/>
            <person name="Clum A."/>
            <person name="Steindorff A."/>
            <person name="Ohm R."/>
            <person name="Martin F."/>
            <person name="Silar P."/>
            <person name="Natvig D."/>
            <person name="Lalanne C."/>
            <person name="Gautier V."/>
            <person name="Ament-Velasquez S.L."/>
            <person name="Kruys A."/>
            <person name="Hutchinson M.I."/>
            <person name="Powell A.J."/>
            <person name="Barry K."/>
            <person name="Miller A.N."/>
            <person name="Grigoriev I.V."/>
            <person name="Debuchy R."/>
            <person name="Gladieux P."/>
            <person name="Thoren M.H."/>
            <person name="Johannesson H."/>
        </authorList>
    </citation>
    <scope>NUCLEOTIDE SEQUENCE</scope>
    <source>
        <strain evidence="14">CBS 168.71</strain>
    </source>
</reference>
<evidence type="ECO:0000256" key="8">
    <source>
        <dbReference type="ARBA" id="ARBA00030520"/>
    </source>
</evidence>
<dbReference type="InterPro" id="IPR014729">
    <property type="entry name" value="Rossmann-like_a/b/a_fold"/>
</dbReference>
<dbReference type="GO" id="GO:0005524">
    <property type="term" value="F:ATP binding"/>
    <property type="evidence" value="ECO:0007669"/>
    <property type="project" value="UniProtKB-KW"/>
</dbReference>
<sequence length="1147" mass="128000">MGENPNSHGTMKIENTEKRDTLKAIEKKYQKLWAAEKVFESDAPSCSEYPLESISADELRGKVPKFFGTMAYPQTLSYVNGVPHLGHGFTISKVDFTTRVARAEGKNTLYPQGYHATGMPIKACADKLANEIAMFGELFTGYNESVATEALGGASVLLPKPKDDVTKFTNVKKGKAALKSAKAKYQFQVMLSLGIPREEIHKFADAKYWLHYFPQLWQQHLTEFGCGIDWRRSFITTDINPYYDSFVRWQMRRLRDLGKIRFGKRFTVYSPKDGQPCLDHDRASGEGVLVQEYIGLRCKVVDWSARAKTVISTNNSLPSNADVFMIPATLRPETMYGQTNLFVSYNISYGIFKVSDTVFYLATDRAARNMAFQGIFPDWGSVPKVMEIKGVDLVGTAVRAPLSARDVIYVLPVDTIKPTKGTGVVTSVPSDSPADHVTTLELFKKAAHYGIDPQWVCQDILPIIDTPEYGNTIAPTLVKKLKINSPKDERQLAEAKELAYKVGFYQGTMVYGPFTGMPVQEAKTQIRQQLLDSGDAFIYCEPDGPVTSRSGEDCVAAFLDQWFLAYGVDEPWRDATLSHLRGEDGLGSFNCFGAVTKHALEQTFGWMREWSVTRQYGLGTGLPWDPSQMVEGLSDSAVYMAYYTVAGFLHADIYGQRPGSAGVGASQMTDGVWDYVFALADGVESEIPRATLDAMRREFTYWYPLDVRISGKDLVNNHFVFFLYIHQAIWGKQAPGLLPKGIRLNGHLTLNGEKMSKSTGNFMTLTSAVDKFGADATRIALADGGDGIDDANFEETTANATILKLFELKRWIENVVQQARLLKPGEEYSQVRAVEKLDNVDSIQRTGPQKFWDSLFLNDLMVLIRQTVHAYRSTNFKAALKSGFYDFTAARDSYRAATHSASIGMHRECIRYYLEWQALMLSIFAPHWADYIWREVLLKPSTIQLEVFPGVAEPSPEMESTSEYIRTTTSRVLAAYAGQQKRLAKGKGVLFDPIKDKCLNIYVARSWPAWQQRYVDLVRDMFDGGTLDVKSVVKKVENGDMKRAMPFVRDLKRRLEAGEAPGSVLERALGFDEVMVLEELMPILRSGVPRLTVINVIVLEDQSQQGDTSGTRTGGGGIPKVASSAEPGNPAIQFLNVVEAPNMLALN</sequence>
<dbReference type="RefSeq" id="XP_062654437.1">
    <property type="nucleotide sequence ID" value="XM_062800990.1"/>
</dbReference>
<dbReference type="NCBIfam" id="TIGR00395">
    <property type="entry name" value="leuS_arch"/>
    <property type="match status" value="1"/>
</dbReference>
<evidence type="ECO:0000256" key="4">
    <source>
        <dbReference type="ARBA" id="ARBA00022741"/>
    </source>
</evidence>